<dbReference type="SUPFAM" id="SSF53756">
    <property type="entry name" value="UDP-Glycosyltransferase/glycogen phosphorylase"/>
    <property type="match status" value="2"/>
</dbReference>
<accession>A0A0N5AEB0</accession>
<dbReference type="Gene3D" id="3.40.50.2000">
    <property type="entry name" value="Glycogen Phosphorylase B"/>
    <property type="match status" value="3"/>
</dbReference>
<keyword evidence="3" id="KW-0328">Glycosyltransferase</keyword>
<dbReference type="STRING" id="451379.A0A0N5AEB0"/>
<evidence type="ECO:0000256" key="5">
    <source>
        <dbReference type="ARBA" id="ARBA00047475"/>
    </source>
</evidence>
<dbReference type="CDD" id="cd03784">
    <property type="entry name" value="GT1_Gtf-like"/>
    <property type="match status" value="2"/>
</dbReference>
<protein>
    <recommendedName>
        <fullName evidence="2">glucuronosyltransferase</fullName>
        <ecNumber evidence="2">2.4.1.17</ecNumber>
    </recommendedName>
</protein>
<reference evidence="9" key="1">
    <citation type="submission" date="2017-02" db="UniProtKB">
        <authorList>
            <consortium name="WormBaseParasite"/>
        </authorList>
    </citation>
    <scope>IDENTIFICATION</scope>
</reference>
<dbReference type="PANTHER" id="PTHR48043:SF23">
    <property type="entry name" value="UDP-GLUCURONOSYLTRANSFERASE"/>
    <property type="match status" value="1"/>
</dbReference>
<keyword evidence="6" id="KW-0812">Transmembrane</keyword>
<keyword evidence="7" id="KW-0732">Signal</keyword>
<comment type="catalytic activity">
    <reaction evidence="5">
        <text>glucuronate acceptor + UDP-alpha-D-glucuronate = acceptor beta-D-glucuronoside + UDP + H(+)</text>
        <dbReference type="Rhea" id="RHEA:21032"/>
        <dbReference type="ChEBI" id="CHEBI:15378"/>
        <dbReference type="ChEBI" id="CHEBI:58052"/>
        <dbReference type="ChEBI" id="CHEBI:58223"/>
        <dbReference type="ChEBI" id="CHEBI:132367"/>
        <dbReference type="ChEBI" id="CHEBI:132368"/>
        <dbReference type="EC" id="2.4.1.17"/>
    </reaction>
</comment>
<comment type="similarity">
    <text evidence="1">Belongs to the UDP-glycosyltransferase family.</text>
</comment>
<dbReference type="WBParaSite" id="SMUV_0000255901-mRNA-1">
    <property type="protein sequence ID" value="SMUV_0000255901-mRNA-1"/>
    <property type="gene ID" value="SMUV_0000255901"/>
</dbReference>
<dbReference type="InterPro" id="IPR035595">
    <property type="entry name" value="UDP_glycos_trans_CS"/>
</dbReference>
<dbReference type="FunFam" id="3.40.50.2000:FF:000021">
    <property type="entry name" value="UDP-glucuronosyltransferase"/>
    <property type="match status" value="1"/>
</dbReference>
<organism evidence="8 9">
    <name type="scientific">Syphacia muris</name>
    <dbReference type="NCBI Taxonomy" id="451379"/>
    <lineage>
        <taxon>Eukaryota</taxon>
        <taxon>Metazoa</taxon>
        <taxon>Ecdysozoa</taxon>
        <taxon>Nematoda</taxon>
        <taxon>Chromadorea</taxon>
        <taxon>Rhabditida</taxon>
        <taxon>Spirurina</taxon>
        <taxon>Oxyuridomorpha</taxon>
        <taxon>Oxyuroidea</taxon>
        <taxon>Oxyuridae</taxon>
        <taxon>Syphacia</taxon>
    </lineage>
</organism>
<dbReference type="InterPro" id="IPR002213">
    <property type="entry name" value="UDP_glucos_trans"/>
</dbReference>
<keyword evidence="4" id="KW-0808">Transferase</keyword>
<dbReference type="Proteomes" id="UP000046393">
    <property type="component" value="Unplaced"/>
</dbReference>
<name>A0A0N5AEB0_9BILA</name>
<keyword evidence="6" id="KW-1133">Transmembrane helix</keyword>
<evidence type="ECO:0000256" key="7">
    <source>
        <dbReference type="SAM" id="SignalP"/>
    </source>
</evidence>
<evidence type="ECO:0000313" key="9">
    <source>
        <dbReference type="WBParaSite" id="SMUV_0000255901-mRNA-1"/>
    </source>
</evidence>
<feature type="signal peptide" evidence="7">
    <location>
        <begin position="1"/>
        <end position="19"/>
    </location>
</feature>
<proteinExistence type="inferred from homology"/>
<evidence type="ECO:0000256" key="6">
    <source>
        <dbReference type="SAM" id="Phobius"/>
    </source>
</evidence>
<dbReference type="Pfam" id="PF00201">
    <property type="entry name" value="UDPGT"/>
    <property type="match status" value="3"/>
</dbReference>
<evidence type="ECO:0000256" key="4">
    <source>
        <dbReference type="ARBA" id="ARBA00022679"/>
    </source>
</evidence>
<dbReference type="InterPro" id="IPR050271">
    <property type="entry name" value="UDP-glycosyltransferase"/>
</dbReference>
<dbReference type="PROSITE" id="PS00375">
    <property type="entry name" value="UDPGT"/>
    <property type="match status" value="2"/>
</dbReference>
<sequence>MRTIFLITITTCLFIQLEGYKILINAPRLGHSHVNFLGRIADILVTAGHEVVVFVPNCDPHVKTNGTKLARVIRWRGEIKVNIPALEYSKQIWQAKSESAQKIYAMVQRISQMQVELCRGVLQDEQLLETLRAEKFDIGISELISFCGMAMFEKIGIKNYISASATVLIEGLTEHFGVSNNPSFVPAAFSPNSDQMSYFDRVQNTIIYLVSAFIIRYICEPLSQRAVSQYMPLEVNRETVALHSSYMFVNADEFLEFPRPITHKIVYIGGIAVPKPQPLDKAIETFSLPNVYKQKWIPQNDLLNHPKTRAFITHGGLNSITESVHAAIPLICIPLFGDQMRNAKMVEKRNIGIILDKNNLKSPIIVEALKTILYNERYSKESHRLAEIIANKPVSPEERIIKYVEFTAKNQEATDLSEANNGENRLSNSEAKQKDVCYYDFGIFVMKLLLLVNFICLFGVLEGYKILINAPRFGHSHVNFLGKIADVLVNAGHDVVFFVSNCDPYVKTNGTKLAKVIRWRGKLEIDSKTLHTTTGDIWEAKSQSPFKIFSTAARVAGMQVILCKSLLKDEQMLQTLKAEKFDIGISEATSFCGFALFEMIGLKNYIGASAIVMPEGISEYFGAINLPSFVPAAISSLSDTMSYSERLKNVFMHLLTKYALLYVEKPAAHKELFKLLPASVERGDLFARSSFYFVNAEEFLEFPRPISHKIIYIGGIAVAKPLPLNKEFKLIMESAKKGVILISFGSIAKSSLMKNETKKAFVETFKQFPDVNFIWKYETDDDVASDLPNVYKKKWVPQNDLLNHPNMKAFVTHSGLNSVTESVYAGVPLICVPLFGEQMRNARMAERRGVAVVLDKNNLNKEVITETIKVIMHDTKYQTNAKHLTEKIKNKPMPPEERIIKYTEFAAKFGPLKDLNYAGEKLNFIQYYLLDILVPFATVVILLVYICIRKIISIRNRLKVKQD</sequence>
<evidence type="ECO:0000256" key="2">
    <source>
        <dbReference type="ARBA" id="ARBA00012544"/>
    </source>
</evidence>
<evidence type="ECO:0000256" key="3">
    <source>
        <dbReference type="ARBA" id="ARBA00022676"/>
    </source>
</evidence>
<feature type="transmembrane region" description="Helical" evidence="6">
    <location>
        <begin position="927"/>
        <end position="948"/>
    </location>
</feature>
<keyword evidence="8" id="KW-1185">Reference proteome</keyword>
<dbReference type="GO" id="GO:0015020">
    <property type="term" value="F:glucuronosyltransferase activity"/>
    <property type="evidence" value="ECO:0007669"/>
    <property type="project" value="UniProtKB-EC"/>
</dbReference>
<feature type="chain" id="PRO_5005892985" description="glucuronosyltransferase" evidence="7">
    <location>
        <begin position="20"/>
        <end position="963"/>
    </location>
</feature>
<dbReference type="EC" id="2.4.1.17" evidence="2"/>
<dbReference type="AlphaFoldDB" id="A0A0N5AEB0"/>
<dbReference type="PANTHER" id="PTHR48043">
    <property type="entry name" value="EG:EG0003.4 PROTEIN-RELATED"/>
    <property type="match status" value="1"/>
</dbReference>
<keyword evidence="6" id="KW-0472">Membrane</keyword>
<evidence type="ECO:0000313" key="8">
    <source>
        <dbReference type="Proteomes" id="UP000046393"/>
    </source>
</evidence>
<evidence type="ECO:0000256" key="1">
    <source>
        <dbReference type="ARBA" id="ARBA00009995"/>
    </source>
</evidence>